<keyword evidence="2" id="KW-0540">Nuclease</keyword>
<dbReference type="InterPro" id="IPR047655">
    <property type="entry name" value="Transpos_IS630-like"/>
</dbReference>
<dbReference type="GO" id="GO:0003676">
    <property type="term" value="F:nucleic acid binding"/>
    <property type="evidence" value="ECO:0007669"/>
    <property type="project" value="InterPro"/>
</dbReference>
<reference evidence="2 3" key="1">
    <citation type="submission" date="2016-10" db="EMBL/GenBank/DDBJ databases">
        <authorList>
            <person name="de Groot N.N."/>
        </authorList>
    </citation>
    <scope>NUCLEOTIDE SEQUENCE [LARGE SCALE GENOMIC DNA]</scope>
    <source>
        <strain evidence="2 3">DSM 12130</strain>
    </source>
</reference>
<dbReference type="PANTHER" id="PTHR46564">
    <property type="entry name" value="TRANSPOSASE"/>
    <property type="match status" value="1"/>
</dbReference>
<protein>
    <submittedName>
        <fullName evidence="2">DDE superfamily endonuclease</fullName>
    </submittedName>
</protein>
<accession>A0A1H0TRI8</accession>
<evidence type="ECO:0000313" key="3">
    <source>
        <dbReference type="Proteomes" id="UP000199073"/>
    </source>
</evidence>
<dbReference type="InterPro" id="IPR036397">
    <property type="entry name" value="RNaseH_sf"/>
</dbReference>
<dbReference type="PANTHER" id="PTHR46564:SF1">
    <property type="entry name" value="TRANSPOSASE"/>
    <property type="match status" value="1"/>
</dbReference>
<keyword evidence="3" id="KW-1185">Reference proteome</keyword>
<evidence type="ECO:0000259" key="1">
    <source>
        <dbReference type="Pfam" id="PF13358"/>
    </source>
</evidence>
<dbReference type="EMBL" id="FNJI01000026">
    <property type="protein sequence ID" value="SDP56604.1"/>
    <property type="molecule type" value="Genomic_DNA"/>
</dbReference>
<dbReference type="STRING" id="91360.SAMN05660330_03203"/>
<dbReference type="Proteomes" id="UP000199073">
    <property type="component" value="Unassembled WGS sequence"/>
</dbReference>
<keyword evidence="2" id="KW-0378">Hydrolase</keyword>
<name>A0A1H0TRI8_9BACT</name>
<dbReference type="Pfam" id="PF13358">
    <property type="entry name" value="DDE_3"/>
    <property type="match status" value="1"/>
</dbReference>
<dbReference type="AlphaFoldDB" id="A0A1H0TRI8"/>
<proteinExistence type="predicted"/>
<gene>
    <name evidence="2" type="ORF">SAMN05660330_03203</name>
</gene>
<dbReference type="InterPro" id="IPR038717">
    <property type="entry name" value="Tc1-like_DDE_dom"/>
</dbReference>
<dbReference type="GO" id="GO:0004519">
    <property type="term" value="F:endonuclease activity"/>
    <property type="evidence" value="ECO:0007669"/>
    <property type="project" value="UniProtKB-KW"/>
</dbReference>
<dbReference type="OrthoDB" id="5423058at2"/>
<dbReference type="RefSeq" id="WP_092224622.1">
    <property type="nucleotide sequence ID" value="NZ_FNJI01000026.1"/>
</dbReference>
<keyword evidence="2" id="KW-0255">Endonuclease</keyword>
<organism evidence="2 3">
    <name type="scientific">Desulforhopalus singaporensis</name>
    <dbReference type="NCBI Taxonomy" id="91360"/>
    <lineage>
        <taxon>Bacteria</taxon>
        <taxon>Pseudomonadati</taxon>
        <taxon>Thermodesulfobacteriota</taxon>
        <taxon>Desulfobulbia</taxon>
        <taxon>Desulfobulbales</taxon>
        <taxon>Desulfocapsaceae</taxon>
        <taxon>Desulforhopalus</taxon>
    </lineage>
</organism>
<dbReference type="NCBIfam" id="NF033545">
    <property type="entry name" value="transpos_IS630"/>
    <property type="match status" value="1"/>
</dbReference>
<feature type="domain" description="Tc1-like transposase DDE" evidence="1">
    <location>
        <begin position="20"/>
        <end position="162"/>
    </location>
</feature>
<dbReference type="Gene3D" id="3.30.420.10">
    <property type="entry name" value="Ribonuclease H-like superfamily/Ribonuclease H"/>
    <property type="match status" value="1"/>
</dbReference>
<evidence type="ECO:0000313" key="2">
    <source>
        <dbReference type="EMBL" id="SDP56604.1"/>
    </source>
</evidence>
<sequence length="192" mass="22376">MVRSHVSRNSKIRKKDDAEIYWGDKTGIRNDCQHNRGYAPRGKTPVIEINAKRFSLNMISAINNQGLLRFMTYKGNLTARVLIKFMKRLIKDAEKTVFLILDNLRVHHAKLVKAWLERHEDEIEVFYLPSYSPELNPYEYLNCDLKNGICSSSPSRNLEELKGKVRGHTRMLQKTPGRVRDYFKHPAIQYAA</sequence>